<sequence>MDNILDYYEFSSFFKDESGEFSGNEISFTELNNTHFLIFEKENNQYNLYVSKYLSKKDIGKNAPEILESLIKKYDKSIPEHRITLRKYIE</sequence>
<accession>A0A7L8AKC0</accession>
<organism evidence="1 2">
    <name type="scientific">Polaribacter haliotis</name>
    <dbReference type="NCBI Taxonomy" id="1888915"/>
    <lineage>
        <taxon>Bacteria</taxon>
        <taxon>Pseudomonadati</taxon>
        <taxon>Bacteroidota</taxon>
        <taxon>Flavobacteriia</taxon>
        <taxon>Flavobacteriales</taxon>
        <taxon>Flavobacteriaceae</taxon>
    </lineage>
</organism>
<dbReference type="Proteomes" id="UP000516764">
    <property type="component" value="Chromosome"/>
</dbReference>
<protein>
    <submittedName>
        <fullName evidence="1">Uncharacterized protein</fullName>
    </submittedName>
</protein>
<reference evidence="1 2" key="1">
    <citation type="journal article" date="2016" name="Int. J. Syst. Evol. Microbiol.">
        <title>Polaribacter haliotis sp. nov., isolated from the gut of abalone Haliotis discus hannai.</title>
        <authorList>
            <person name="Kim Y.O."/>
            <person name="Park I.S."/>
            <person name="Park S."/>
            <person name="Nam B.H."/>
            <person name="Park J.M."/>
            <person name="Kim D.G."/>
            <person name="Yoon J.H."/>
        </authorList>
    </citation>
    <scope>NUCLEOTIDE SEQUENCE [LARGE SCALE GENOMIC DNA]</scope>
    <source>
        <strain evidence="1 2">KCTC 52418</strain>
    </source>
</reference>
<dbReference type="KEGG" id="phal:H9I45_06675"/>
<dbReference type="OrthoDB" id="1202356at2"/>
<evidence type="ECO:0000313" key="1">
    <source>
        <dbReference type="EMBL" id="QOD62441.1"/>
    </source>
</evidence>
<proteinExistence type="predicted"/>
<gene>
    <name evidence="1" type="ORF">H9I45_06675</name>
</gene>
<dbReference type="AlphaFoldDB" id="A0A7L8AKC0"/>
<keyword evidence="2" id="KW-1185">Reference proteome</keyword>
<evidence type="ECO:0000313" key="2">
    <source>
        <dbReference type="Proteomes" id="UP000516764"/>
    </source>
</evidence>
<dbReference type="EMBL" id="CP061813">
    <property type="protein sequence ID" value="QOD62441.1"/>
    <property type="molecule type" value="Genomic_DNA"/>
</dbReference>
<name>A0A7L8AKC0_9FLAO</name>